<dbReference type="InterPro" id="IPR018060">
    <property type="entry name" value="HTH_AraC"/>
</dbReference>
<keyword evidence="2" id="KW-0238">DNA-binding</keyword>
<dbReference type="PROSITE" id="PS01124">
    <property type="entry name" value="HTH_ARAC_FAMILY_2"/>
    <property type="match status" value="1"/>
</dbReference>
<protein>
    <submittedName>
        <fullName evidence="5">Helix-turn-helix transcriptional regulator</fullName>
    </submittedName>
</protein>
<evidence type="ECO:0000256" key="2">
    <source>
        <dbReference type="ARBA" id="ARBA00023125"/>
    </source>
</evidence>
<keyword evidence="3" id="KW-0804">Transcription</keyword>
<dbReference type="Gene3D" id="1.10.10.60">
    <property type="entry name" value="Homeodomain-like"/>
    <property type="match status" value="1"/>
</dbReference>
<dbReference type="PANTHER" id="PTHR46796">
    <property type="entry name" value="HTH-TYPE TRANSCRIPTIONAL ACTIVATOR RHAS-RELATED"/>
    <property type="match status" value="1"/>
</dbReference>
<dbReference type="Pfam" id="PF20240">
    <property type="entry name" value="DUF6597"/>
    <property type="match status" value="1"/>
</dbReference>
<reference evidence="5" key="1">
    <citation type="submission" date="2021-06" db="EMBL/GenBank/DDBJ databases">
        <title>Novel species in genus Arthrobacter.</title>
        <authorList>
            <person name="Zhang G."/>
        </authorList>
    </citation>
    <scope>NUCLEOTIDE SEQUENCE</scope>
    <source>
        <strain evidence="5">Zg-ZUI122</strain>
    </source>
</reference>
<keyword evidence="1" id="KW-0805">Transcription regulation</keyword>
<evidence type="ECO:0000256" key="3">
    <source>
        <dbReference type="ARBA" id="ARBA00023163"/>
    </source>
</evidence>
<dbReference type="AlphaFoldDB" id="A0A975S6Z0"/>
<feature type="domain" description="HTH araC/xylS-type" evidence="4">
    <location>
        <begin position="169"/>
        <end position="270"/>
    </location>
</feature>
<dbReference type="RefSeq" id="WP_207347337.1">
    <property type="nucleotide sequence ID" value="NZ_CP076456.1"/>
</dbReference>
<dbReference type="Proteomes" id="UP000680588">
    <property type="component" value="Chromosome"/>
</dbReference>
<proteinExistence type="predicted"/>
<dbReference type="SUPFAM" id="SSF46689">
    <property type="entry name" value="Homeodomain-like"/>
    <property type="match status" value="1"/>
</dbReference>
<name>A0A975S6Z0_9MICC</name>
<dbReference type="KEGG" id="asun:KG104_03845"/>
<evidence type="ECO:0000256" key="1">
    <source>
        <dbReference type="ARBA" id="ARBA00023015"/>
    </source>
</evidence>
<gene>
    <name evidence="5" type="ORF">KG104_03845</name>
</gene>
<dbReference type="SMART" id="SM00342">
    <property type="entry name" value="HTH_ARAC"/>
    <property type="match status" value="1"/>
</dbReference>
<dbReference type="GO" id="GO:0003700">
    <property type="term" value="F:DNA-binding transcription factor activity"/>
    <property type="evidence" value="ECO:0007669"/>
    <property type="project" value="InterPro"/>
</dbReference>
<sequence length="280" mass="30999">MFDDGGGSEISRGHLRDANDRSFTIYRYEPDPAVQHWLRVFWIPVWEVPEGESREQRILTYPLCLLSISAEYARLIGPRTTAARVTLKGSGWTFGVMVRPGAGRTLLGRDVSTLANRHLDLADVPLLADLVPGVRELMREHPAVPEVHVAVQQLVEERFMLLGPDTREADLANRVAARVEEDPGIVSVASLADAVGLNERTLQRLCGRFLGVTPQWLIRQRRLQDAGQELRSGCGSLSGIAAGLGYSDQAHFSRDFRRATGWTPGEFAALADPLRSARRP</sequence>
<evidence type="ECO:0000313" key="5">
    <source>
        <dbReference type="EMBL" id="QWQ36941.1"/>
    </source>
</evidence>
<dbReference type="InterPro" id="IPR050204">
    <property type="entry name" value="AraC_XylS_family_regulators"/>
</dbReference>
<dbReference type="InterPro" id="IPR046532">
    <property type="entry name" value="DUF6597"/>
</dbReference>
<dbReference type="Pfam" id="PF12833">
    <property type="entry name" value="HTH_18"/>
    <property type="match status" value="1"/>
</dbReference>
<dbReference type="InterPro" id="IPR009057">
    <property type="entry name" value="Homeodomain-like_sf"/>
</dbReference>
<organism evidence="5 6">
    <name type="scientific">Arthrobacter sunyaminii</name>
    <dbReference type="NCBI Taxonomy" id="2816859"/>
    <lineage>
        <taxon>Bacteria</taxon>
        <taxon>Bacillati</taxon>
        <taxon>Actinomycetota</taxon>
        <taxon>Actinomycetes</taxon>
        <taxon>Micrococcales</taxon>
        <taxon>Micrococcaceae</taxon>
        <taxon>Arthrobacter</taxon>
    </lineage>
</organism>
<keyword evidence="6" id="KW-1185">Reference proteome</keyword>
<dbReference type="EMBL" id="CP076456">
    <property type="protein sequence ID" value="QWQ36941.1"/>
    <property type="molecule type" value="Genomic_DNA"/>
</dbReference>
<accession>A0A975S6Z0</accession>
<dbReference type="GO" id="GO:0043565">
    <property type="term" value="F:sequence-specific DNA binding"/>
    <property type="evidence" value="ECO:0007669"/>
    <property type="project" value="InterPro"/>
</dbReference>
<evidence type="ECO:0000313" key="6">
    <source>
        <dbReference type="Proteomes" id="UP000680588"/>
    </source>
</evidence>
<evidence type="ECO:0000259" key="4">
    <source>
        <dbReference type="PROSITE" id="PS01124"/>
    </source>
</evidence>